<name>A0A7J8E8M5_ROUAE</name>
<proteinExistence type="predicted"/>
<reference evidence="2 3" key="1">
    <citation type="journal article" date="2020" name="Nature">
        <title>Six reference-quality genomes reveal evolution of bat adaptations.</title>
        <authorList>
            <person name="Jebb D."/>
            <person name="Huang Z."/>
            <person name="Pippel M."/>
            <person name="Hughes G.M."/>
            <person name="Lavrichenko K."/>
            <person name="Devanna P."/>
            <person name="Winkler S."/>
            <person name="Jermiin L.S."/>
            <person name="Skirmuntt E.C."/>
            <person name="Katzourakis A."/>
            <person name="Burkitt-Gray L."/>
            <person name="Ray D.A."/>
            <person name="Sullivan K.A.M."/>
            <person name="Roscito J.G."/>
            <person name="Kirilenko B.M."/>
            <person name="Davalos L.M."/>
            <person name="Corthals A.P."/>
            <person name="Power M.L."/>
            <person name="Jones G."/>
            <person name="Ransome R.D."/>
            <person name="Dechmann D.K.N."/>
            <person name="Locatelli A.G."/>
            <person name="Puechmaille S.J."/>
            <person name="Fedrigo O."/>
            <person name="Jarvis E.D."/>
            <person name="Hiller M."/>
            <person name="Vernes S.C."/>
            <person name="Myers E.W."/>
            <person name="Teeling E.C."/>
        </authorList>
    </citation>
    <scope>NUCLEOTIDE SEQUENCE [LARGE SCALE GENOMIC DNA]</scope>
    <source>
        <strain evidence="2">MRouAeg1</strain>
        <tissue evidence="2">Muscle</tissue>
    </source>
</reference>
<dbReference type="EMBL" id="JACASE010000010">
    <property type="protein sequence ID" value="KAF6431764.1"/>
    <property type="molecule type" value="Genomic_DNA"/>
</dbReference>
<feature type="region of interest" description="Disordered" evidence="1">
    <location>
        <begin position="68"/>
        <end position="163"/>
    </location>
</feature>
<dbReference type="AlphaFoldDB" id="A0A7J8E8M5"/>
<gene>
    <name evidence="2" type="ORF">HJG63_008241</name>
</gene>
<evidence type="ECO:0000256" key="1">
    <source>
        <dbReference type="SAM" id="MobiDB-lite"/>
    </source>
</evidence>
<evidence type="ECO:0000313" key="2">
    <source>
        <dbReference type="EMBL" id="KAF6431764.1"/>
    </source>
</evidence>
<accession>A0A7J8E8M5</accession>
<keyword evidence="3" id="KW-1185">Reference proteome</keyword>
<feature type="compositionally biased region" description="Basic and acidic residues" evidence="1">
    <location>
        <begin position="73"/>
        <end position="83"/>
    </location>
</feature>
<dbReference type="Proteomes" id="UP000593571">
    <property type="component" value="Unassembled WGS sequence"/>
</dbReference>
<organism evidence="2 3">
    <name type="scientific">Rousettus aegyptiacus</name>
    <name type="common">Egyptian fruit bat</name>
    <name type="synonym">Pteropus aegyptiacus</name>
    <dbReference type="NCBI Taxonomy" id="9407"/>
    <lineage>
        <taxon>Eukaryota</taxon>
        <taxon>Metazoa</taxon>
        <taxon>Chordata</taxon>
        <taxon>Craniata</taxon>
        <taxon>Vertebrata</taxon>
        <taxon>Euteleostomi</taxon>
        <taxon>Mammalia</taxon>
        <taxon>Eutheria</taxon>
        <taxon>Laurasiatheria</taxon>
        <taxon>Chiroptera</taxon>
        <taxon>Yinpterochiroptera</taxon>
        <taxon>Pteropodoidea</taxon>
        <taxon>Pteropodidae</taxon>
        <taxon>Rousettinae</taxon>
        <taxon>Rousettus</taxon>
    </lineage>
</organism>
<sequence>MYIMLVVRPRRKKKSRAFRRTDFWSYIHSGFVLRTKRLKKTVIFNFIQRSSHQLERVNSHFVSFRKRPFSSAGRREGGHDEQGLRSSNGHLWCPTAIPKGQSPQRGTCGPRGVTDSTSVAGNTEDEPGTTGPGRKKDVKTNGVVPRSRTSGTRFHWPRRDRAV</sequence>
<comment type="caution">
    <text evidence="2">The sequence shown here is derived from an EMBL/GenBank/DDBJ whole genome shotgun (WGS) entry which is preliminary data.</text>
</comment>
<evidence type="ECO:0000313" key="3">
    <source>
        <dbReference type="Proteomes" id="UP000593571"/>
    </source>
</evidence>
<protein>
    <submittedName>
        <fullName evidence="2">Uncharacterized protein</fullName>
    </submittedName>
</protein>